<sequence length="80" mass="9245">MSYVQSGRAMKPPTTRTFSESRALQTLIWEDGGLRMTGCLAIPTQQEAWMDQVRLNGLFICRRTPLHQDRIPEDFLMLMT</sequence>
<dbReference type="AlphaFoldDB" id="A0A0C3DRV0"/>
<dbReference type="EMBL" id="KN822080">
    <property type="protein sequence ID" value="KIM58924.1"/>
    <property type="molecule type" value="Genomic_DNA"/>
</dbReference>
<evidence type="ECO:0000313" key="1">
    <source>
        <dbReference type="EMBL" id="KIM58924.1"/>
    </source>
</evidence>
<dbReference type="Proteomes" id="UP000053989">
    <property type="component" value="Unassembled WGS sequence"/>
</dbReference>
<dbReference type="HOGENOM" id="CLU_2591216_0_0_1"/>
<dbReference type="InParanoid" id="A0A0C3DRV0"/>
<reference evidence="1 2" key="1">
    <citation type="submission" date="2014-04" db="EMBL/GenBank/DDBJ databases">
        <authorList>
            <consortium name="DOE Joint Genome Institute"/>
            <person name="Kuo A."/>
            <person name="Kohler A."/>
            <person name="Nagy L.G."/>
            <person name="Floudas D."/>
            <person name="Copeland A."/>
            <person name="Barry K.W."/>
            <person name="Cichocki N."/>
            <person name="Veneault-Fourrey C."/>
            <person name="LaButti K."/>
            <person name="Lindquist E.A."/>
            <person name="Lipzen A."/>
            <person name="Lundell T."/>
            <person name="Morin E."/>
            <person name="Murat C."/>
            <person name="Sun H."/>
            <person name="Tunlid A."/>
            <person name="Henrissat B."/>
            <person name="Grigoriev I.V."/>
            <person name="Hibbett D.S."/>
            <person name="Martin F."/>
            <person name="Nordberg H.P."/>
            <person name="Cantor M.N."/>
            <person name="Hua S.X."/>
        </authorList>
    </citation>
    <scope>NUCLEOTIDE SEQUENCE [LARGE SCALE GENOMIC DNA]</scope>
    <source>
        <strain evidence="1 2">Foug A</strain>
    </source>
</reference>
<evidence type="ECO:0000313" key="2">
    <source>
        <dbReference type="Proteomes" id="UP000053989"/>
    </source>
</evidence>
<proteinExistence type="predicted"/>
<name>A0A0C3DRV0_9AGAM</name>
<gene>
    <name evidence="1" type="ORF">SCLCIDRAFT_1052245</name>
</gene>
<accession>A0A0C3DRV0</accession>
<reference evidence="2" key="2">
    <citation type="submission" date="2015-01" db="EMBL/GenBank/DDBJ databases">
        <title>Evolutionary Origins and Diversification of the Mycorrhizal Mutualists.</title>
        <authorList>
            <consortium name="DOE Joint Genome Institute"/>
            <consortium name="Mycorrhizal Genomics Consortium"/>
            <person name="Kohler A."/>
            <person name="Kuo A."/>
            <person name="Nagy L.G."/>
            <person name="Floudas D."/>
            <person name="Copeland A."/>
            <person name="Barry K.W."/>
            <person name="Cichocki N."/>
            <person name="Veneault-Fourrey C."/>
            <person name="LaButti K."/>
            <person name="Lindquist E.A."/>
            <person name="Lipzen A."/>
            <person name="Lundell T."/>
            <person name="Morin E."/>
            <person name="Murat C."/>
            <person name="Riley R."/>
            <person name="Ohm R."/>
            <person name="Sun H."/>
            <person name="Tunlid A."/>
            <person name="Henrissat B."/>
            <person name="Grigoriev I.V."/>
            <person name="Hibbett D.S."/>
            <person name="Martin F."/>
        </authorList>
    </citation>
    <scope>NUCLEOTIDE SEQUENCE [LARGE SCALE GENOMIC DNA]</scope>
    <source>
        <strain evidence="2">Foug A</strain>
    </source>
</reference>
<protein>
    <submittedName>
        <fullName evidence="1">Uncharacterized protein</fullName>
    </submittedName>
</protein>
<organism evidence="1 2">
    <name type="scientific">Scleroderma citrinum Foug A</name>
    <dbReference type="NCBI Taxonomy" id="1036808"/>
    <lineage>
        <taxon>Eukaryota</taxon>
        <taxon>Fungi</taxon>
        <taxon>Dikarya</taxon>
        <taxon>Basidiomycota</taxon>
        <taxon>Agaricomycotina</taxon>
        <taxon>Agaricomycetes</taxon>
        <taxon>Agaricomycetidae</taxon>
        <taxon>Boletales</taxon>
        <taxon>Sclerodermatineae</taxon>
        <taxon>Sclerodermataceae</taxon>
        <taxon>Scleroderma</taxon>
    </lineage>
</organism>
<keyword evidence="2" id="KW-1185">Reference proteome</keyword>